<reference evidence="7" key="1">
    <citation type="submission" date="2022-12" db="EMBL/GenBank/DDBJ databases">
        <title>Gycomyces niveus sp.nov.,a novel actinomycete isolated from soil in Shouguan.</title>
        <authorList>
            <person name="Yang X."/>
        </authorList>
    </citation>
    <scope>NUCLEOTIDE SEQUENCE</scope>
    <source>
        <strain evidence="7">NEAU-A15</strain>
    </source>
</reference>
<organism evidence="7 8">
    <name type="scientific">Glycomyces luteolus</name>
    <dbReference type="NCBI Taxonomy" id="2670330"/>
    <lineage>
        <taxon>Bacteria</taxon>
        <taxon>Bacillati</taxon>
        <taxon>Actinomycetota</taxon>
        <taxon>Actinomycetes</taxon>
        <taxon>Glycomycetales</taxon>
        <taxon>Glycomycetaceae</taxon>
        <taxon>Glycomyces</taxon>
    </lineage>
</organism>
<keyword evidence="4 5" id="KW-0808">Transferase</keyword>
<keyword evidence="2 5" id="KW-0285">Flavoprotein</keyword>
<dbReference type="NCBIfam" id="TIGR00421">
    <property type="entry name" value="ubiX_pad"/>
    <property type="match status" value="1"/>
</dbReference>
<comment type="caution">
    <text evidence="5">Lacks conserved residue(s) required for the propagation of feature annotation.</text>
</comment>
<evidence type="ECO:0000313" key="7">
    <source>
        <dbReference type="EMBL" id="MDA1361860.1"/>
    </source>
</evidence>
<dbReference type="InterPro" id="IPR003382">
    <property type="entry name" value="Flavoprotein"/>
</dbReference>
<evidence type="ECO:0000256" key="2">
    <source>
        <dbReference type="ARBA" id="ARBA00022630"/>
    </source>
</evidence>
<dbReference type="Proteomes" id="UP001146067">
    <property type="component" value="Unassembled WGS sequence"/>
</dbReference>
<proteinExistence type="inferred from homology"/>
<comment type="caution">
    <text evidence="7">The sequence shown here is derived from an EMBL/GenBank/DDBJ whole genome shotgun (WGS) entry which is preliminary data.</text>
</comment>
<evidence type="ECO:0000256" key="4">
    <source>
        <dbReference type="ARBA" id="ARBA00022679"/>
    </source>
</evidence>
<dbReference type="InterPro" id="IPR036551">
    <property type="entry name" value="Flavin_trans-like"/>
</dbReference>
<dbReference type="Pfam" id="PF02441">
    <property type="entry name" value="Flavoprotein"/>
    <property type="match status" value="1"/>
</dbReference>
<feature type="binding site" evidence="5">
    <location>
        <position position="125"/>
    </location>
    <ligand>
        <name>FMN</name>
        <dbReference type="ChEBI" id="CHEBI:58210"/>
    </ligand>
</feature>
<dbReference type="GO" id="GO:0106141">
    <property type="term" value="F:flavin prenyltransferase activity"/>
    <property type="evidence" value="ECO:0007669"/>
    <property type="project" value="UniProtKB-EC"/>
</dbReference>
<evidence type="ECO:0000313" key="8">
    <source>
        <dbReference type="Proteomes" id="UP001146067"/>
    </source>
</evidence>
<dbReference type="RefSeq" id="WP_270111895.1">
    <property type="nucleotide sequence ID" value="NZ_JAPZVP010000017.1"/>
</dbReference>
<evidence type="ECO:0000259" key="6">
    <source>
        <dbReference type="Pfam" id="PF02441"/>
    </source>
</evidence>
<accession>A0A9X3PE75</accession>
<dbReference type="NCBIfam" id="NF004685">
    <property type="entry name" value="PRK06029.1"/>
    <property type="match status" value="1"/>
</dbReference>
<keyword evidence="3 5" id="KW-0288">FMN</keyword>
<feature type="binding site" evidence="5">
    <location>
        <position position="155"/>
    </location>
    <ligand>
        <name>dimethylallyl phosphate</name>
        <dbReference type="ChEBI" id="CHEBI:88052"/>
    </ligand>
</feature>
<sequence length="194" mass="20973">MSTERYVVAITGASGSEYALRLIEILVEAGHEAYVVISAGGLVTLRHEVEPERLHQVLALATEVFDDADIGASIASGSFVFDGLAVVPCSMNSLARLNAHMADTLITRAAMVAMKERRRMVVVPREMPMATGTLEQMARLSGLGVIIAPASPGFYHRPQSMEELVEFVAAKTAACLGVRSWRLKAWKANQLCDT</sequence>
<dbReference type="HAMAP" id="MF_01984">
    <property type="entry name" value="ubiX_pad"/>
    <property type="match status" value="1"/>
</dbReference>
<feature type="binding site" evidence="5">
    <location>
        <begin position="12"/>
        <end position="14"/>
    </location>
    <ligand>
        <name>FMN</name>
        <dbReference type="ChEBI" id="CHEBI:58210"/>
    </ligand>
</feature>
<evidence type="ECO:0000256" key="3">
    <source>
        <dbReference type="ARBA" id="ARBA00022643"/>
    </source>
</evidence>
<name>A0A9X3PE75_9ACTN</name>
<keyword evidence="1 5" id="KW-0637">Prenyltransferase</keyword>
<protein>
    <recommendedName>
        <fullName evidence="5">Flavin prenyltransferase UbiX</fullName>
        <ecNumber evidence="5">2.5.1.129</ecNumber>
    </recommendedName>
</protein>
<feature type="domain" description="Flavoprotein" evidence="6">
    <location>
        <begin position="5"/>
        <end position="168"/>
    </location>
</feature>
<evidence type="ECO:0000256" key="5">
    <source>
        <dbReference type="HAMAP-Rule" id="MF_01984"/>
    </source>
</evidence>
<comment type="catalytic activity">
    <reaction evidence="5">
        <text>dimethylallyl phosphate + FMNH2 = prenylated FMNH2 + phosphate</text>
        <dbReference type="Rhea" id="RHEA:37743"/>
        <dbReference type="ChEBI" id="CHEBI:43474"/>
        <dbReference type="ChEBI" id="CHEBI:57618"/>
        <dbReference type="ChEBI" id="CHEBI:87467"/>
        <dbReference type="ChEBI" id="CHEBI:88052"/>
        <dbReference type="EC" id="2.5.1.129"/>
    </reaction>
</comment>
<feature type="binding site" evidence="5">
    <location>
        <begin position="90"/>
        <end position="93"/>
    </location>
    <ligand>
        <name>FMN</name>
        <dbReference type="ChEBI" id="CHEBI:58210"/>
    </ligand>
</feature>
<evidence type="ECO:0000256" key="1">
    <source>
        <dbReference type="ARBA" id="ARBA00022602"/>
    </source>
</evidence>
<dbReference type="AlphaFoldDB" id="A0A9X3PE75"/>
<feature type="binding site" evidence="5">
    <location>
        <position position="38"/>
    </location>
    <ligand>
        <name>FMN</name>
        <dbReference type="ChEBI" id="CHEBI:58210"/>
    </ligand>
</feature>
<dbReference type="SUPFAM" id="SSF52507">
    <property type="entry name" value="Homo-oligomeric flavin-containing Cys decarboxylases, HFCD"/>
    <property type="match status" value="1"/>
</dbReference>
<gene>
    <name evidence="5" type="primary">ubiX</name>
    <name evidence="7" type="ORF">O1R50_19690</name>
</gene>
<comment type="function">
    <text evidence="5">Flavin prenyltransferase that catalyzes the synthesis of the prenylated FMN cofactor (prenyl-FMN) for 4-hydroxy-3-polyprenylbenzoic acid decarboxylase UbiD. The prenyltransferase is metal-independent and links a dimethylallyl moiety from dimethylallyl monophosphate (DMAP) to the flavin N5 and C6 atoms of FMN.</text>
</comment>
<feature type="binding site" evidence="5">
    <location>
        <position position="171"/>
    </location>
    <ligand>
        <name>dimethylallyl phosphate</name>
        <dbReference type="ChEBI" id="CHEBI:88052"/>
    </ligand>
</feature>
<dbReference type="EMBL" id="JAPZVP010000017">
    <property type="protein sequence ID" value="MDA1361860.1"/>
    <property type="molecule type" value="Genomic_DNA"/>
</dbReference>
<dbReference type="InterPro" id="IPR004507">
    <property type="entry name" value="UbiX-like"/>
</dbReference>
<keyword evidence="8" id="KW-1185">Reference proteome</keyword>
<dbReference type="Gene3D" id="3.40.50.1950">
    <property type="entry name" value="Flavin prenyltransferase-like"/>
    <property type="match status" value="1"/>
</dbReference>
<dbReference type="EC" id="2.5.1.129" evidence="5"/>
<comment type="similarity">
    <text evidence="5">Belongs to the UbiX/PAD1 family.</text>
</comment>